<dbReference type="InterPro" id="IPR001005">
    <property type="entry name" value="SANT/Myb"/>
</dbReference>
<dbReference type="PANTHER" id="PTHR23246:SF13">
    <property type="entry name" value="GH12359P"/>
    <property type="match status" value="1"/>
</dbReference>
<dbReference type="RefSeq" id="XP_009225942.1">
    <property type="nucleotide sequence ID" value="XM_009227678.1"/>
</dbReference>
<feature type="region of interest" description="Disordered" evidence="1">
    <location>
        <begin position="200"/>
        <end position="330"/>
    </location>
</feature>
<evidence type="ECO:0000313" key="3">
    <source>
        <dbReference type="EMBL" id="EJT72968.1"/>
    </source>
</evidence>
<dbReference type="CDD" id="cd00167">
    <property type="entry name" value="SANT"/>
    <property type="match status" value="1"/>
</dbReference>
<dbReference type="PANTHER" id="PTHR23246">
    <property type="entry name" value="NEW-GLUE PROTEIN"/>
    <property type="match status" value="1"/>
</dbReference>
<feature type="compositionally biased region" description="Gly residues" evidence="1">
    <location>
        <begin position="303"/>
        <end position="313"/>
    </location>
</feature>
<evidence type="ECO:0000256" key="1">
    <source>
        <dbReference type="SAM" id="MobiDB-lite"/>
    </source>
</evidence>
<dbReference type="Pfam" id="PF00249">
    <property type="entry name" value="Myb_DNA-binding"/>
    <property type="match status" value="1"/>
</dbReference>
<keyword evidence="5" id="KW-1185">Reference proteome</keyword>
<evidence type="ECO:0000259" key="2">
    <source>
        <dbReference type="PROSITE" id="PS50090"/>
    </source>
</evidence>
<dbReference type="eggNOG" id="ENOG502SPDA">
    <property type="taxonomic scope" value="Eukaryota"/>
</dbReference>
<dbReference type="PROSITE" id="PS50090">
    <property type="entry name" value="MYB_LIKE"/>
    <property type="match status" value="1"/>
</dbReference>
<sequence length="347" mass="37045">MPNITHGSSHNHSRYASDSLEMPSSIPTNTQQMEFYGSRGQAMATGYYEHPLSATPTGQASMPVASYDHQYAVAPPLAIQTSSGGYTSALPTQHRASSGAWTAEDDQALIRARAQGLNWGTIMTNHFPNKTANACRKRHERLMERKGADDWDTIKLERLAREYMNMRKQIWAPLAQATGEKWNVVEQKCMSNGIKNLQSAARHATRRERADGGHGMYDEDGAVSGIGMTPIDEQELPFSSPSSAGSGPGSTGSSAYGPASHSGNGYAAAPGGYYTGHHQHQPSHHHQHHHHGYSNSVSSTGTAGYGNAGGGSVGSHSPSPYLGHGARLPSVDMGINNLISRGSGGRQ</sequence>
<evidence type="ECO:0000313" key="5">
    <source>
        <dbReference type="Proteomes" id="UP000006039"/>
    </source>
</evidence>
<dbReference type="GeneID" id="20350277"/>
<feature type="domain" description="Myb-like" evidence="2">
    <location>
        <begin position="93"/>
        <end position="143"/>
    </location>
</feature>
<dbReference type="OrthoDB" id="4151352at2759"/>
<dbReference type="STRING" id="644352.J3P8I5"/>
<reference evidence="3" key="3">
    <citation type="submission" date="2010-09" db="EMBL/GenBank/DDBJ databases">
        <title>Annotation of Gaeumannomyces graminis var. tritici R3-111a-1.</title>
        <authorList>
            <consortium name="The Broad Institute Genome Sequencing Platform"/>
            <person name="Ma L.-J."/>
            <person name="Dead R."/>
            <person name="Young S.K."/>
            <person name="Zeng Q."/>
            <person name="Gargeya S."/>
            <person name="Fitzgerald M."/>
            <person name="Haas B."/>
            <person name="Abouelleil A."/>
            <person name="Alvarado L."/>
            <person name="Arachchi H.M."/>
            <person name="Berlin A."/>
            <person name="Brown A."/>
            <person name="Chapman S.B."/>
            <person name="Chen Z."/>
            <person name="Dunbar C."/>
            <person name="Freedman E."/>
            <person name="Gearin G."/>
            <person name="Gellesch M."/>
            <person name="Goldberg J."/>
            <person name="Griggs A."/>
            <person name="Gujja S."/>
            <person name="Heiman D."/>
            <person name="Howarth C."/>
            <person name="Larson L."/>
            <person name="Lui A."/>
            <person name="MacDonald P.J.P."/>
            <person name="Mehta T."/>
            <person name="Montmayeur A."/>
            <person name="Murphy C."/>
            <person name="Neiman D."/>
            <person name="Pearson M."/>
            <person name="Priest M."/>
            <person name="Roberts A."/>
            <person name="Saif S."/>
            <person name="Shea T."/>
            <person name="Shenoy N."/>
            <person name="Sisk P."/>
            <person name="Stolte C."/>
            <person name="Sykes S."/>
            <person name="Yandava C."/>
            <person name="Wortman J."/>
            <person name="Nusbaum C."/>
            <person name="Birren B."/>
        </authorList>
    </citation>
    <scope>NUCLEOTIDE SEQUENCE</scope>
    <source>
        <strain evidence="3">R3-111a-1</strain>
    </source>
</reference>
<dbReference type="Proteomes" id="UP000006039">
    <property type="component" value="Unassembled WGS sequence"/>
</dbReference>
<reference evidence="3" key="2">
    <citation type="submission" date="2010-07" db="EMBL/GenBank/DDBJ databases">
        <authorList>
            <consortium name="The Broad Institute Genome Sequencing Platform"/>
            <consortium name="Broad Institute Genome Sequencing Center for Infectious Disease"/>
            <person name="Ma L.-J."/>
            <person name="Dead R."/>
            <person name="Young S."/>
            <person name="Zeng Q."/>
            <person name="Koehrsen M."/>
            <person name="Alvarado L."/>
            <person name="Berlin A."/>
            <person name="Chapman S.B."/>
            <person name="Chen Z."/>
            <person name="Freedman E."/>
            <person name="Gellesch M."/>
            <person name="Goldberg J."/>
            <person name="Griggs A."/>
            <person name="Gujja S."/>
            <person name="Heilman E.R."/>
            <person name="Heiman D."/>
            <person name="Hepburn T."/>
            <person name="Howarth C."/>
            <person name="Jen D."/>
            <person name="Larson L."/>
            <person name="Mehta T."/>
            <person name="Neiman D."/>
            <person name="Pearson M."/>
            <person name="Roberts A."/>
            <person name="Saif S."/>
            <person name="Shea T."/>
            <person name="Shenoy N."/>
            <person name="Sisk P."/>
            <person name="Stolte C."/>
            <person name="Sykes S."/>
            <person name="Walk T."/>
            <person name="White J."/>
            <person name="Yandava C."/>
            <person name="Haas B."/>
            <person name="Nusbaum C."/>
            <person name="Birren B."/>
        </authorList>
    </citation>
    <scope>NUCLEOTIDE SEQUENCE</scope>
    <source>
        <strain evidence="3">R3-111a-1</strain>
    </source>
</reference>
<organism evidence="3">
    <name type="scientific">Gaeumannomyces tritici (strain R3-111a-1)</name>
    <name type="common">Wheat and barley take-all root rot fungus</name>
    <name type="synonym">Gaeumannomyces graminis var. tritici</name>
    <dbReference type="NCBI Taxonomy" id="644352"/>
    <lineage>
        <taxon>Eukaryota</taxon>
        <taxon>Fungi</taxon>
        <taxon>Dikarya</taxon>
        <taxon>Ascomycota</taxon>
        <taxon>Pezizomycotina</taxon>
        <taxon>Sordariomycetes</taxon>
        <taxon>Sordariomycetidae</taxon>
        <taxon>Magnaporthales</taxon>
        <taxon>Magnaporthaceae</taxon>
        <taxon>Gaeumannomyces</taxon>
    </lineage>
</organism>
<reference evidence="4" key="5">
    <citation type="submission" date="2018-04" db="UniProtKB">
        <authorList>
            <consortium name="EnsemblFungi"/>
        </authorList>
    </citation>
    <scope>IDENTIFICATION</scope>
    <source>
        <strain evidence="4">R3-111a-1</strain>
    </source>
</reference>
<dbReference type="Gene3D" id="1.10.10.60">
    <property type="entry name" value="Homeodomain-like"/>
    <property type="match status" value="1"/>
</dbReference>
<reference evidence="5" key="1">
    <citation type="submission" date="2010-07" db="EMBL/GenBank/DDBJ databases">
        <title>The genome sequence of Gaeumannomyces graminis var. tritici strain R3-111a-1.</title>
        <authorList>
            <consortium name="The Broad Institute Genome Sequencing Platform"/>
            <person name="Ma L.-J."/>
            <person name="Dead R."/>
            <person name="Young S."/>
            <person name="Zeng Q."/>
            <person name="Koehrsen M."/>
            <person name="Alvarado L."/>
            <person name="Berlin A."/>
            <person name="Chapman S.B."/>
            <person name="Chen Z."/>
            <person name="Freedman E."/>
            <person name="Gellesch M."/>
            <person name="Goldberg J."/>
            <person name="Griggs A."/>
            <person name="Gujja S."/>
            <person name="Heilman E.R."/>
            <person name="Heiman D."/>
            <person name="Hepburn T."/>
            <person name="Howarth C."/>
            <person name="Jen D."/>
            <person name="Larson L."/>
            <person name="Mehta T."/>
            <person name="Neiman D."/>
            <person name="Pearson M."/>
            <person name="Roberts A."/>
            <person name="Saif S."/>
            <person name="Shea T."/>
            <person name="Shenoy N."/>
            <person name="Sisk P."/>
            <person name="Stolte C."/>
            <person name="Sykes S."/>
            <person name="Walk T."/>
            <person name="White J."/>
            <person name="Yandava C."/>
            <person name="Haas B."/>
            <person name="Nusbaum C."/>
            <person name="Birren B."/>
        </authorList>
    </citation>
    <scope>NUCLEOTIDE SEQUENCE [LARGE SCALE GENOMIC DNA]</scope>
    <source>
        <strain evidence="5">R3-111a-1</strain>
    </source>
</reference>
<dbReference type="InterPro" id="IPR009057">
    <property type="entry name" value="Homeodomain-like_sf"/>
</dbReference>
<dbReference type="InterPro" id="IPR053095">
    <property type="entry name" value="Actin-binding/GATA_Znf"/>
</dbReference>
<evidence type="ECO:0000313" key="4">
    <source>
        <dbReference type="EnsemblFungi" id="EJT72968"/>
    </source>
</evidence>
<accession>J3P8I5</accession>
<proteinExistence type="predicted"/>
<dbReference type="HOGENOM" id="CLU_052843_0_0_1"/>
<feature type="compositionally biased region" description="Basic residues" evidence="1">
    <location>
        <begin position="277"/>
        <end position="292"/>
    </location>
</feature>
<dbReference type="EMBL" id="GL385399">
    <property type="protein sequence ID" value="EJT72968.1"/>
    <property type="molecule type" value="Genomic_DNA"/>
</dbReference>
<reference evidence="4" key="4">
    <citation type="journal article" date="2015" name="G3 (Bethesda)">
        <title>Genome sequences of three phytopathogenic species of the Magnaporthaceae family of fungi.</title>
        <authorList>
            <person name="Okagaki L.H."/>
            <person name="Nunes C.C."/>
            <person name="Sailsbery J."/>
            <person name="Clay B."/>
            <person name="Brown D."/>
            <person name="John T."/>
            <person name="Oh Y."/>
            <person name="Young N."/>
            <person name="Fitzgerald M."/>
            <person name="Haas B.J."/>
            <person name="Zeng Q."/>
            <person name="Young S."/>
            <person name="Adiconis X."/>
            <person name="Fan L."/>
            <person name="Levin J.Z."/>
            <person name="Mitchell T.K."/>
            <person name="Okubara P.A."/>
            <person name="Farman M.L."/>
            <person name="Kohn L.M."/>
            <person name="Birren B."/>
            <person name="Ma L.-J."/>
            <person name="Dean R.A."/>
        </authorList>
    </citation>
    <scope>NUCLEOTIDE SEQUENCE</scope>
    <source>
        <strain evidence="4">R3-111a-1</strain>
    </source>
</reference>
<dbReference type="VEuPathDB" id="FungiDB:GGTG_09819"/>
<dbReference type="AlphaFoldDB" id="J3P8I5"/>
<dbReference type="SUPFAM" id="SSF46689">
    <property type="entry name" value="Homeodomain-like"/>
    <property type="match status" value="1"/>
</dbReference>
<feature type="region of interest" description="Disordered" evidence="1">
    <location>
        <begin position="1"/>
        <end position="27"/>
    </location>
</feature>
<protein>
    <recommendedName>
        <fullName evidence="2">Myb-like domain-containing protein</fullName>
    </recommendedName>
</protein>
<feature type="compositionally biased region" description="Low complexity" evidence="1">
    <location>
        <begin position="239"/>
        <end position="276"/>
    </location>
</feature>
<dbReference type="EnsemblFungi" id="EJT72968">
    <property type="protein sequence ID" value="EJT72968"/>
    <property type="gene ID" value="GGTG_09819"/>
</dbReference>
<name>J3P8I5_GAET3</name>
<feature type="compositionally biased region" description="Polar residues" evidence="1">
    <location>
        <begin position="1"/>
        <end position="16"/>
    </location>
</feature>
<gene>
    <name evidence="4" type="primary">20350277</name>
    <name evidence="3" type="ORF">GGTG_09819</name>
</gene>